<dbReference type="OrthoDB" id="9805202at2"/>
<reference evidence="7 8" key="1">
    <citation type="submission" date="2015-12" db="EMBL/GenBank/DDBJ databases">
        <authorList>
            <person name="Shamseldin A."/>
            <person name="Moawad H."/>
            <person name="Abd El-Rahim W.M."/>
            <person name="Sadowsky M.J."/>
        </authorList>
    </citation>
    <scope>NUCLEOTIDE SEQUENCE [LARGE SCALE GENOMIC DNA]</scope>
    <source>
        <strain evidence="7 8">WF1</strain>
    </source>
</reference>
<proteinExistence type="predicted"/>
<dbReference type="STRING" id="1420851.AU255_05820"/>
<keyword evidence="2 4" id="KW-0479">Metal-binding</keyword>
<dbReference type="InterPro" id="IPR010538">
    <property type="entry name" value="DHOR"/>
</dbReference>
<evidence type="ECO:0000313" key="8">
    <source>
        <dbReference type="Proteomes" id="UP000191980"/>
    </source>
</evidence>
<evidence type="ECO:0000313" key="7">
    <source>
        <dbReference type="EMBL" id="OQK17396.1"/>
    </source>
</evidence>
<keyword evidence="5" id="KW-0732">Signal</keyword>
<evidence type="ECO:0000256" key="5">
    <source>
        <dbReference type="SAM" id="SignalP"/>
    </source>
</evidence>
<dbReference type="InterPro" id="IPR036909">
    <property type="entry name" value="Cyt_c-like_dom_sf"/>
</dbReference>
<dbReference type="PROSITE" id="PS51007">
    <property type="entry name" value="CYTC"/>
    <property type="match status" value="1"/>
</dbReference>
<dbReference type="GO" id="GO:0046872">
    <property type="term" value="F:metal ion binding"/>
    <property type="evidence" value="ECO:0007669"/>
    <property type="project" value="UniProtKB-KW"/>
</dbReference>
<dbReference type="PANTHER" id="PTHR30600">
    <property type="entry name" value="CYTOCHROME C PEROXIDASE-RELATED"/>
    <property type="match status" value="1"/>
</dbReference>
<dbReference type="GO" id="GO:0009055">
    <property type="term" value="F:electron transfer activity"/>
    <property type="evidence" value="ECO:0007669"/>
    <property type="project" value="InterPro"/>
</dbReference>
<feature type="domain" description="Cytochrome c" evidence="6">
    <location>
        <begin position="1094"/>
        <end position="1249"/>
    </location>
</feature>
<dbReference type="EMBL" id="LPUF01000001">
    <property type="protein sequence ID" value="OQK17396.1"/>
    <property type="molecule type" value="Genomic_DNA"/>
</dbReference>
<sequence>MIRLLIPVLFIYFQMANAAIDNVELFFNSQDGAVSCISGDNKAVSGSGQGHFVCDFKNGSNDIVISRVNWDGDATLSKGDDKITITGKCAKSFTLDDNSPSGNWFQVKQSCDNGGVIIHFTEQEYVNNPVLCSDPDAILNKQSIQCQYDKSGELLLSRERWNGKSALLVKGKSIAGQCAGSFLPSTHTPPQYNVNEDCTSLYVKPIPATGDELVSEWYADLPWHQKLSTKDSNLIDTPFVLPYAALQPGLCKIKTNNEIDEPRCMLRYGVLNIMAMHRTDTLYQQGEAPTDQSCEDCVQVKVRIQRLNTQTDNPDGFQADVMRNLPYEDTDTKTNVPSLAYVINEATVFAPWRPWYTGHFCAQKADFVADSVCYEDYFTTQLIATSTGGWLWDAPAVFDPKNEDSIDNLKKFCASDNDYCDMYLGKVDWITDKPKITVTDCGSDPIDDCTKEVEAKTASLDSQFNTSIKSYVDDGRYPWPLVKSDIDLTKDIDTNPFIGFYDLERFQQAFIDKDGNPLGSLFKGTHYVLPKKCTKEIYLGARQGNKDDIERLEDCVLNFEIHTNGYYRQWRYLYGETEAEKNSLSREQIIAAIEDITKALPGINANQYGRTLFLYAGVPEQHLPVPFKNFNDGMSLYDKVYNASIYTQYLPMVNPADQTLKTKSYTDDFWHAFFMSNHMNQTPDHFIRGIRGRTLWHNEYRSNILYNSAVKVQEDGTKSIDGTSFAGNLEHIDFPAGFQTANATAPFHGNTCDACHIRNGSGVPLMPNGKLPQIHVDNGMQDKAFEIHHDYTYSNKELPSMKMVLFDLGTDRSDGYHTNKVMNFYGDSFHVNQKNKLPTYSMKYVDIKKGDGYEVVVNDVDRDKYQPQRVEISSINIGTDIVCMQEDGIVTKPDNIPGDIWPNNCTDVSGPAILKAMSDDEPEVGFMHLLGRRLGNTPMIEMIPDQVILDTQIDQKDRTGFPGKYSLVSGTRGGGKVNFRDCSLSNVETPNKDCYLSRWGWIGDRASLEDQIANAAHVEMNMTSTESYNELHSSPPANPKHLVRYNKNICGPADAQCIKQAANSDITEQEIKDMATYQRWIGIPNRSEYLVSSIEVQEGEEIFKDLECNSCHVIDKIAFVKDDNMLPDEEREHLERLRIQSGGQTDYPFISYLGTDLLLHDMGYLSQVARAPKEERESYGPVMGYLTQLGNALEKENIRYDDDMVEAYGQLTEYLSQVLKAPEKVKIRDDNGKVKDEYKAYVQYIRTPALKGLRFNRFVTDSNHNSKAPLDIPKPEDVISGCDFLLHDGRACDVIEAAYLHDGPAIKELHTIEKLNSLDANDLIKLRAFLYSL</sequence>
<evidence type="ECO:0000256" key="2">
    <source>
        <dbReference type="ARBA" id="ARBA00022723"/>
    </source>
</evidence>
<evidence type="ECO:0000259" key="6">
    <source>
        <dbReference type="PROSITE" id="PS51007"/>
    </source>
</evidence>
<evidence type="ECO:0000256" key="1">
    <source>
        <dbReference type="ARBA" id="ARBA00022617"/>
    </source>
</evidence>
<organism evidence="7 8">
    <name type="scientific">Methyloprofundus sedimenti</name>
    <dbReference type="NCBI Taxonomy" id="1420851"/>
    <lineage>
        <taxon>Bacteria</taxon>
        <taxon>Pseudomonadati</taxon>
        <taxon>Pseudomonadota</taxon>
        <taxon>Gammaproteobacteria</taxon>
        <taxon>Methylococcales</taxon>
        <taxon>Methylococcaceae</taxon>
        <taxon>Methyloprofundus</taxon>
    </lineage>
</organism>
<protein>
    <recommendedName>
        <fullName evidence="6">Cytochrome c domain-containing protein</fullName>
    </recommendedName>
</protein>
<dbReference type="SUPFAM" id="SSF46626">
    <property type="entry name" value="Cytochrome c"/>
    <property type="match status" value="1"/>
</dbReference>
<keyword evidence="3 4" id="KW-0408">Iron</keyword>
<name>A0A1V8M7A7_9GAMM</name>
<keyword evidence="8" id="KW-1185">Reference proteome</keyword>
<feature type="signal peptide" evidence="5">
    <location>
        <begin position="1"/>
        <end position="18"/>
    </location>
</feature>
<dbReference type="RefSeq" id="WP_080522005.1">
    <property type="nucleotide sequence ID" value="NZ_LPUF01000001.1"/>
</dbReference>
<dbReference type="InterPro" id="IPR009056">
    <property type="entry name" value="Cyt_c-like_dom"/>
</dbReference>
<dbReference type="Pfam" id="PF06537">
    <property type="entry name" value="DHOR"/>
    <property type="match status" value="1"/>
</dbReference>
<gene>
    <name evidence="7" type="ORF">AU255_05820</name>
</gene>
<dbReference type="InterPro" id="IPR051395">
    <property type="entry name" value="Cytochrome_c_Peroxidase/MauG"/>
</dbReference>
<comment type="caution">
    <text evidence="7">The sequence shown here is derived from an EMBL/GenBank/DDBJ whole genome shotgun (WGS) entry which is preliminary data.</text>
</comment>
<dbReference type="Proteomes" id="UP000191980">
    <property type="component" value="Unassembled WGS sequence"/>
</dbReference>
<accession>A0A1V8M7A7</accession>
<dbReference type="GO" id="GO:0004130">
    <property type="term" value="F:cytochrome-c peroxidase activity"/>
    <property type="evidence" value="ECO:0007669"/>
    <property type="project" value="TreeGrafter"/>
</dbReference>
<dbReference type="GO" id="GO:0020037">
    <property type="term" value="F:heme binding"/>
    <property type="evidence" value="ECO:0007669"/>
    <property type="project" value="InterPro"/>
</dbReference>
<evidence type="ECO:0000256" key="4">
    <source>
        <dbReference type="PROSITE-ProRule" id="PRU00433"/>
    </source>
</evidence>
<dbReference type="PANTHER" id="PTHR30600:SF4">
    <property type="entry name" value="CYTOCHROME C DOMAIN-CONTAINING PROTEIN"/>
    <property type="match status" value="1"/>
</dbReference>
<keyword evidence="1 4" id="KW-0349">Heme</keyword>
<feature type="chain" id="PRO_5013388634" description="Cytochrome c domain-containing protein" evidence="5">
    <location>
        <begin position="19"/>
        <end position="1333"/>
    </location>
</feature>
<evidence type="ECO:0000256" key="3">
    <source>
        <dbReference type="ARBA" id="ARBA00023004"/>
    </source>
</evidence>